<dbReference type="AlphaFoldDB" id="A0A9N8F0P7"/>
<dbReference type="OrthoDB" id="207213at2759"/>
<name>A0A9N8F0P7_9STRA</name>
<organism evidence="1 2">
    <name type="scientific">Seminavis robusta</name>
    <dbReference type="NCBI Taxonomy" id="568900"/>
    <lineage>
        <taxon>Eukaryota</taxon>
        <taxon>Sar</taxon>
        <taxon>Stramenopiles</taxon>
        <taxon>Ochrophyta</taxon>
        <taxon>Bacillariophyta</taxon>
        <taxon>Bacillariophyceae</taxon>
        <taxon>Bacillariophycidae</taxon>
        <taxon>Naviculales</taxon>
        <taxon>Naviculaceae</taxon>
        <taxon>Seminavis</taxon>
    </lineage>
</organism>
<sequence length="468" mass="53797">MATAHSRARDQAISEYVAFLKSQGGDGWPDFNVRNFDKLFAPPKLGVILKIFHAAFDLIFPYLKTDLFNRVPGRTIAIDGTFKFLSKTKNDKGSSEETKCLHMVYGQYGYLMTWGFSGPENDECFQRLLWYLRNRCERLGQEHVDAVRACYSDTCCQGLDDPTTHWITKIFPNCKRAPHKDLFHAGKKLTDATQPLHELSPVFNQLVTSSLLRFDQSSVNHVVKCYLKNTKQNLALELAREQMMKLKVWRNKVKNYAPPRDKVETDLREAYATIETEDFKLKHAKSLEGEGYLPLLLSAKRGVRLGTENELKNLLLHVKKGCCEDPFPLEDINVAVDPHDDFTDFVRDRGTSQGESFHRLLNQLVNELTIQGPELGDKKLWLRGTRFNLAKDLLLQKLLKIEKVRTMDWYIHQALLEQHPTLSIYQGYDFPNVVDESYNEPIGISYGRCKDWQTVNQQIDTLIQTGSS</sequence>
<keyword evidence="2" id="KW-1185">Reference proteome</keyword>
<feature type="non-terminal residue" evidence="1">
    <location>
        <position position="468"/>
    </location>
</feature>
<accession>A0A9N8F0P7</accession>
<reference evidence="1" key="1">
    <citation type="submission" date="2020-06" db="EMBL/GenBank/DDBJ databases">
        <authorList>
            <consortium name="Plant Systems Biology data submission"/>
        </authorList>
    </citation>
    <scope>NUCLEOTIDE SEQUENCE</scope>
    <source>
        <strain evidence="1">D6</strain>
    </source>
</reference>
<evidence type="ECO:0000313" key="2">
    <source>
        <dbReference type="Proteomes" id="UP001153069"/>
    </source>
</evidence>
<protein>
    <submittedName>
        <fullName evidence="1">Uncharacterized protein</fullName>
    </submittedName>
</protein>
<dbReference type="Proteomes" id="UP001153069">
    <property type="component" value="Unassembled WGS sequence"/>
</dbReference>
<proteinExistence type="predicted"/>
<evidence type="ECO:0000313" key="1">
    <source>
        <dbReference type="EMBL" id="CAB9531547.1"/>
    </source>
</evidence>
<gene>
    <name evidence="1" type="ORF">SEMRO_3663_G350080.1</name>
</gene>
<comment type="caution">
    <text evidence="1">The sequence shown here is derived from an EMBL/GenBank/DDBJ whole genome shotgun (WGS) entry which is preliminary data.</text>
</comment>
<dbReference type="EMBL" id="CAICTM010003661">
    <property type="protein sequence ID" value="CAB9531547.1"/>
    <property type="molecule type" value="Genomic_DNA"/>
</dbReference>